<dbReference type="Gene3D" id="3.40.50.720">
    <property type="entry name" value="NAD(P)-binding Rossmann-like Domain"/>
    <property type="match status" value="1"/>
</dbReference>
<evidence type="ECO:0000313" key="4">
    <source>
        <dbReference type="EMBL" id="GEO10134.1"/>
    </source>
</evidence>
<dbReference type="RefSeq" id="WP_147204244.1">
    <property type="nucleotide sequence ID" value="NZ_BJYT01000009.1"/>
</dbReference>
<keyword evidence="2" id="KW-0560">Oxidoreductase</keyword>
<dbReference type="Pfam" id="PF00106">
    <property type="entry name" value="adh_short"/>
    <property type="match status" value="1"/>
</dbReference>
<evidence type="ECO:0000256" key="1">
    <source>
        <dbReference type="ARBA" id="ARBA00006484"/>
    </source>
</evidence>
<evidence type="ECO:0000313" key="5">
    <source>
        <dbReference type="Proteomes" id="UP000321513"/>
    </source>
</evidence>
<dbReference type="GO" id="GO:0016020">
    <property type="term" value="C:membrane"/>
    <property type="evidence" value="ECO:0007669"/>
    <property type="project" value="TreeGrafter"/>
</dbReference>
<accession>A0A512BDX5</accession>
<evidence type="ECO:0000256" key="3">
    <source>
        <dbReference type="RuleBase" id="RU000363"/>
    </source>
</evidence>
<dbReference type="EMBL" id="BJYT01000009">
    <property type="protein sequence ID" value="GEO10134.1"/>
    <property type="molecule type" value="Genomic_DNA"/>
</dbReference>
<name>A0A512BDX5_9BACT</name>
<sequence length="280" mass="31104">MSADFNNCVVVVTGAASGIGRQLALQAADRGAFVIAADINAVPLEETKQLGARKGLQMEVHVLDVADKKAVYEFAELIIPQLKGRKLILINNAGVGLFSGNFHHTNQDDFEWLMNINLWGVIRMTKAFYPYFMERNEGHIVNLSSVFGLGGFANQTAYCTAKFGVRGFTEALRMELMGTNIYTTTVHPGGIKTNIMRAAKPKGTFLTEEMHAKATADFDKIAMTTPERAAHLILEAVRRKKLRLVIGKDGRVIDMMTRLFPVAYTRIFKKRMDKAFKVSV</sequence>
<comment type="caution">
    <text evidence="4">The sequence shown here is derived from an EMBL/GenBank/DDBJ whole genome shotgun (WGS) entry which is preliminary data.</text>
</comment>
<evidence type="ECO:0000256" key="2">
    <source>
        <dbReference type="ARBA" id="ARBA00023002"/>
    </source>
</evidence>
<dbReference type="PRINTS" id="PR00081">
    <property type="entry name" value="GDHRDH"/>
</dbReference>
<gene>
    <name evidence="4" type="ORF">SAE01_26300</name>
</gene>
<dbReference type="InterPro" id="IPR020904">
    <property type="entry name" value="Sc_DH/Rdtase_CS"/>
</dbReference>
<dbReference type="AlphaFoldDB" id="A0A512BDX5"/>
<dbReference type="SUPFAM" id="SSF51735">
    <property type="entry name" value="NAD(P)-binding Rossmann-fold domains"/>
    <property type="match status" value="1"/>
</dbReference>
<reference evidence="4 5" key="1">
    <citation type="submission" date="2019-07" db="EMBL/GenBank/DDBJ databases">
        <title>Whole genome shotgun sequence of Segetibacter aerophilus NBRC 106135.</title>
        <authorList>
            <person name="Hosoyama A."/>
            <person name="Uohara A."/>
            <person name="Ohji S."/>
            <person name="Ichikawa N."/>
        </authorList>
    </citation>
    <scope>NUCLEOTIDE SEQUENCE [LARGE SCALE GENOMIC DNA]</scope>
    <source>
        <strain evidence="4 5">NBRC 106135</strain>
    </source>
</reference>
<dbReference type="OrthoDB" id="1235794at2"/>
<keyword evidence="5" id="KW-1185">Reference proteome</keyword>
<dbReference type="Proteomes" id="UP000321513">
    <property type="component" value="Unassembled WGS sequence"/>
</dbReference>
<dbReference type="PROSITE" id="PS00061">
    <property type="entry name" value="ADH_SHORT"/>
    <property type="match status" value="1"/>
</dbReference>
<dbReference type="PRINTS" id="PR00080">
    <property type="entry name" value="SDRFAMILY"/>
</dbReference>
<dbReference type="PANTHER" id="PTHR44196">
    <property type="entry name" value="DEHYDROGENASE/REDUCTASE SDR FAMILY MEMBER 7B"/>
    <property type="match status" value="1"/>
</dbReference>
<comment type="similarity">
    <text evidence="1 3">Belongs to the short-chain dehydrogenases/reductases (SDR) family.</text>
</comment>
<protein>
    <submittedName>
        <fullName evidence="4">Short-chain dehydrogenase</fullName>
    </submittedName>
</protein>
<dbReference type="GO" id="GO:0016491">
    <property type="term" value="F:oxidoreductase activity"/>
    <property type="evidence" value="ECO:0007669"/>
    <property type="project" value="UniProtKB-KW"/>
</dbReference>
<organism evidence="4 5">
    <name type="scientific">Segetibacter aerophilus</name>
    <dbReference type="NCBI Taxonomy" id="670293"/>
    <lineage>
        <taxon>Bacteria</taxon>
        <taxon>Pseudomonadati</taxon>
        <taxon>Bacteroidota</taxon>
        <taxon>Chitinophagia</taxon>
        <taxon>Chitinophagales</taxon>
        <taxon>Chitinophagaceae</taxon>
        <taxon>Segetibacter</taxon>
    </lineage>
</organism>
<dbReference type="InterPro" id="IPR002347">
    <property type="entry name" value="SDR_fam"/>
</dbReference>
<dbReference type="PANTHER" id="PTHR44196:SF1">
    <property type="entry name" value="DEHYDROGENASE_REDUCTASE SDR FAMILY MEMBER 7B"/>
    <property type="match status" value="1"/>
</dbReference>
<dbReference type="InterPro" id="IPR036291">
    <property type="entry name" value="NAD(P)-bd_dom_sf"/>
</dbReference>
<proteinExistence type="inferred from homology"/>